<protein>
    <submittedName>
        <fullName evidence="2">Uncharacterized protein</fullName>
    </submittedName>
</protein>
<accession>A0AC34F7C7</accession>
<dbReference type="Proteomes" id="UP000887579">
    <property type="component" value="Unplaced"/>
</dbReference>
<evidence type="ECO:0000313" key="2">
    <source>
        <dbReference type="WBParaSite" id="ES5_v2.g13210.t1"/>
    </source>
</evidence>
<organism evidence="1 2">
    <name type="scientific">Panagrolaimus sp. ES5</name>
    <dbReference type="NCBI Taxonomy" id="591445"/>
    <lineage>
        <taxon>Eukaryota</taxon>
        <taxon>Metazoa</taxon>
        <taxon>Ecdysozoa</taxon>
        <taxon>Nematoda</taxon>
        <taxon>Chromadorea</taxon>
        <taxon>Rhabditida</taxon>
        <taxon>Tylenchina</taxon>
        <taxon>Panagrolaimomorpha</taxon>
        <taxon>Panagrolaimoidea</taxon>
        <taxon>Panagrolaimidae</taxon>
        <taxon>Panagrolaimus</taxon>
    </lineage>
</organism>
<reference evidence="2" key="1">
    <citation type="submission" date="2022-11" db="UniProtKB">
        <authorList>
            <consortium name="WormBaseParasite"/>
        </authorList>
    </citation>
    <scope>IDENTIFICATION</scope>
</reference>
<evidence type="ECO:0000313" key="1">
    <source>
        <dbReference type="Proteomes" id="UP000887579"/>
    </source>
</evidence>
<sequence>MSRSQNLDNIYDFIASQPSDIFDLSLIKNEFLQKIRKQIVNSHPNILQLQSLFDELKAVNESSYVDENSGSGNVPVSQPLGIITDNIFNESGKKENKIDKIMRKLEEYYLLPVESQGYQDPPFDQKNEEEQTAMKITDRLIIPNSLKIVDGYNWKKREEVIFNQFPILNNKDREQQITVILKVIVQKIYELKTKANGICCEYGTEIPTPYGKILCYILGFFNYLPTLPCIIEMASFTIFKDLPTYFQKALLPRRWLIIAPASSRALKESILELNPEFYFSDGIKDMKNFNSGLVVYVYNERLEVEELLKYRWDCTLIFGEAKERKPTDKAYDLLSKLENHRKERFGFMVLMLETSENLWTKTVSSGSSSIYKWFFPTFYDTVLFQKLDPTKIMTQYFSSLIPFDEKHQTSECSTAVSIFEKNGIQTCVGEDAPGKLRLFVISEVYNIEVMNVFVFAHFSPELAGKIAAVMRKPSKYDKTIWFLQPKGQPIDMETFSTYFEVCREPFLNEEGRKTCMNEPTVLSKLKKEKVEEFSSTKKFCNLSTVFNQELKTQGGGSERYANKFRKFLHIYQNARKQLEAEQRHQREIEAYQHENEIEPPTPTSKQPRATKKKPAPLKTQQSRQNIPKRQQPEHPRITYQSLHEKIRSYLPPTIGISNRLPFAPLQRSLIKKVVSEKLKLGQLDPIDEFNLCIAALKFQLFGNYFRNIEKNGEHYRAVSHIFNWDAVCIYFNYILNCSNNYINKLNINKKFFSRFFRKELVYRTVCTDNNIIVNRRQYEREFYDHLCHDDDKPPLSYNYRNLFEKSRHHSQPISTAGISESTFDTLGKELSTAYENDNFYTDMIEFVQNIHNSSILPGDSFDDMFKTDFDFLLTDDVLKKSSSVLQFQEFDGIVDSESFDYDKMFVSEYLSGCESAKKHSNDLCNNTFSDMDKTPALCQIILDYGDFMVDEPISPTEPSECDNIKEEISYSKSLDIVDNVIEENDDTFVGIGPTRRKIKNPENATSYNLSSEIMPIRVSPLRRFDEAPLSILFSSIYDANNDNDDNSEYGSAISSDDEDTFDSNDRKRKAVDDDDSIFPDDAKRRKVLTESINSKLSIIQHSSSKESTVKLVELERNFYEQPSVRRALTELSEKHMDTNVKDIFEELTNLNGVFSRESFDDRDIDQQTAKKYEISFNDLMLRQYYERAIPVTSSLQRYSYGDTSVMPPKVQQNVRRSQTLQLTPPTFQNQPKIISPMTPGGSRSPMTQNIYRSPQTNTVIPEQQQQLQSQGIQQQQQQYQRVVPANFNQPRPLYVQQPQSTMLTPPHQAIDTVVVRPSTPQHQPLIRQPMQQQQLGTPITQTQMISSLGRPLTFPYEYHSNCQDKCECSNKDLGQPLYYNDEIPNYDDDTIDPIIQLRNISESVSTDSSLTLLYLLCQSVPFADSKLMDNQETNMILADNLTTEFTPPIIPPLSLARSNCLQKSRERFKSRQQIYVTLRGLGKTDITNLLKQYEMKFNFPFNDYFSLKYRRSPAYDVRYLLNLWRTMSLSNKLRRIMNSQAIDPKKKFLQSMAPRIPLERSAEMEDINNGINKLILKRSCSLPDLTQNKELQRSQMIYLKGGFKEAMKYFAADLSILKCTQKGKIIQEKDKAPEMLAVIQKRHRLIYHLGISKMSLTINKRKVSTISRFYRTRRHRRLRKIMPLYRRWKKSFHVEEFWKYTKDKREPPQAMLDINFNQFF</sequence>
<dbReference type="WBParaSite" id="ES5_v2.g13210.t1">
    <property type="protein sequence ID" value="ES5_v2.g13210.t1"/>
    <property type="gene ID" value="ES5_v2.g13210"/>
</dbReference>
<name>A0AC34F7C7_9BILA</name>
<proteinExistence type="predicted"/>